<evidence type="ECO:0000313" key="3">
    <source>
        <dbReference type="EMBL" id="EJT45531.1"/>
    </source>
</evidence>
<feature type="compositionally biased region" description="Acidic residues" evidence="1">
    <location>
        <begin position="111"/>
        <end position="129"/>
    </location>
</feature>
<dbReference type="HOGENOM" id="CLU_894842_0_0_1"/>
<reference evidence="3 4" key="1">
    <citation type="journal article" date="2012" name="Eukaryot. Cell">
        <title>Draft genome sequence of CBS 2479, the standard type strain of Trichosporon asahii.</title>
        <authorList>
            <person name="Yang R.Y."/>
            <person name="Li H.T."/>
            <person name="Zhu H."/>
            <person name="Zhou G.P."/>
            <person name="Wang M."/>
            <person name="Wang L."/>
        </authorList>
    </citation>
    <scope>NUCLEOTIDE SEQUENCE [LARGE SCALE GENOMIC DNA]</scope>
    <source>
        <strain evidence="4">ATCC 90039 / CBS 2479 / JCM 2466 / KCTC 7840 / NCYC 2677 / UAMH 7654</strain>
    </source>
</reference>
<dbReference type="VEuPathDB" id="FungiDB:A1Q1_05977"/>
<evidence type="ECO:0000256" key="2">
    <source>
        <dbReference type="SAM" id="SignalP"/>
    </source>
</evidence>
<feature type="region of interest" description="Disordered" evidence="1">
    <location>
        <begin position="158"/>
        <end position="178"/>
    </location>
</feature>
<dbReference type="EMBL" id="ALBS01000324">
    <property type="protein sequence ID" value="EJT45531.1"/>
    <property type="molecule type" value="Genomic_DNA"/>
</dbReference>
<sequence>MRTTTAIALVAASTATTALAKDAGGFQLLYTSSSNVSWCIQPRAEDDKGNTRPPQVGDQLIFDDCHYAVEGLKRGQIWSWLGNQLQVQLGGSSSFCLGLGERVVLAPCSQVEDDQGEDGDDQSQNEGDNEAAGAMAPKTTVAASLINWKALSVAPGSHATAAADPPKTAGTAGEQAKKEVVKTKWLFPSDGKLCVSKDECISAQHPQDAPTSITPALTITDRDYAAHIGFARTYNPHGVDAASQAGAGRVGGEGVQNQSGSAQGHKVPPSNNGGEQNADSHNGLGKFGRVGLPAKVWQDDGGKNDETKESE</sequence>
<feature type="compositionally biased region" description="Basic and acidic residues" evidence="1">
    <location>
        <begin position="297"/>
        <end position="311"/>
    </location>
</feature>
<dbReference type="GeneID" id="25989489"/>
<organism evidence="3 4">
    <name type="scientific">Trichosporon asahii var. asahii (strain ATCC 90039 / CBS 2479 / JCM 2466 / KCTC 7840 / NBRC 103889/ NCYC 2677 / UAMH 7654)</name>
    <name type="common">Yeast</name>
    <dbReference type="NCBI Taxonomy" id="1186058"/>
    <lineage>
        <taxon>Eukaryota</taxon>
        <taxon>Fungi</taxon>
        <taxon>Dikarya</taxon>
        <taxon>Basidiomycota</taxon>
        <taxon>Agaricomycotina</taxon>
        <taxon>Tremellomycetes</taxon>
        <taxon>Trichosporonales</taxon>
        <taxon>Trichosporonaceae</taxon>
        <taxon>Trichosporon</taxon>
    </lineage>
</organism>
<gene>
    <name evidence="3" type="ORF">A1Q1_05977</name>
</gene>
<proteinExistence type="predicted"/>
<dbReference type="PROSITE" id="PS50231">
    <property type="entry name" value="RICIN_B_LECTIN"/>
    <property type="match status" value="1"/>
</dbReference>
<feature type="compositionally biased region" description="Polar residues" evidence="1">
    <location>
        <begin position="269"/>
        <end position="280"/>
    </location>
</feature>
<dbReference type="KEGG" id="tasa:A1Q1_05977"/>
<feature type="chain" id="PRO_5005686014" evidence="2">
    <location>
        <begin position="21"/>
        <end position="311"/>
    </location>
</feature>
<feature type="region of interest" description="Disordered" evidence="1">
    <location>
        <begin position="241"/>
        <end position="311"/>
    </location>
</feature>
<dbReference type="AlphaFoldDB" id="J5SGP2"/>
<protein>
    <submittedName>
        <fullName evidence="3">Uncharacterized protein</fullName>
    </submittedName>
</protein>
<accession>J5SGP2</accession>
<comment type="caution">
    <text evidence="3">The sequence shown here is derived from an EMBL/GenBank/DDBJ whole genome shotgun (WGS) entry which is preliminary data.</text>
</comment>
<keyword evidence="2" id="KW-0732">Signal</keyword>
<name>J5SGP2_TRIAS</name>
<feature type="region of interest" description="Disordered" evidence="1">
    <location>
        <begin position="111"/>
        <end position="134"/>
    </location>
</feature>
<evidence type="ECO:0000313" key="4">
    <source>
        <dbReference type="Proteomes" id="UP000002748"/>
    </source>
</evidence>
<feature type="signal peptide" evidence="2">
    <location>
        <begin position="1"/>
        <end position="20"/>
    </location>
</feature>
<dbReference type="Proteomes" id="UP000002748">
    <property type="component" value="Unassembled WGS sequence"/>
</dbReference>
<dbReference type="RefSeq" id="XP_014176661.1">
    <property type="nucleotide sequence ID" value="XM_014321186.1"/>
</dbReference>
<evidence type="ECO:0000256" key="1">
    <source>
        <dbReference type="SAM" id="MobiDB-lite"/>
    </source>
</evidence>